<comment type="similarity">
    <text evidence="2">Belongs to the CUSTOS family.</text>
</comment>
<dbReference type="OMA" id="WDCTALA"/>
<evidence type="ECO:0000256" key="2">
    <source>
        <dbReference type="ARBA" id="ARBA00008632"/>
    </source>
</evidence>
<dbReference type="PANTHER" id="PTHR14482">
    <property type="entry name" value="CHROMOSOME 12 ORF 43 HOMOLOG"/>
    <property type="match status" value="1"/>
</dbReference>
<dbReference type="GO" id="GO:0016055">
    <property type="term" value="P:Wnt signaling pathway"/>
    <property type="evidence" value="ECO:0007669"/>
    <property type="project" value="UniProtKB-KW"/>
</dbReference>
<dbReference type="STRING" id="137246.A0A401SHU5"/>
<feature type="compositionally biased region" description="Basic residues" evidence="7">
    <location>
        <begin position="215"/>
        <end position="226"/>
    </location>
</feature>
<keyword evidence="4" id="KW-0217">Developmental protein</keyword>
<dbReference type="Pfam" id="PF23999">
    <property type="entry name" value="CUSTOS"/>
    <property type="match status" value="1"/>
</dbReference>
<dbReference type="GO" id="GO:0060061">
    <property type="term" value="P:Spemann organizer formation"/>
    <property type="evidence" value="ECO:0007669"/>
    <property type="project" value="TreeGrafter"/>
</dbReference>
<gene>
    <name evidence="8" type="ORF">chiPu_0008412</name>
</gene>
<evidence type="ECO:0000256" key="3">
    <source>
        <dbReference type="ARBA" id="ARBA00013465"/>
    </source>
</evidence>
<dbReference type="PANTHER" id="PTHR14482:SF0">
    <property type="entry name" value="PROTEIN CUSTOS"/>
    <property type="match status" value="1"/>
</dbReference>
<evidence type="ECO:0000313" key="9">
    <source>
        <dbReference type="Proteomes" id="UP000287033"/>
    </source>
</evidence>
<accession>A0A401SHU5</accession>
<evidence type="ECO:0000313" key="8">
    <source>
        <dbReference type="EMBL" id="GCC29968.1"/>
    </source>
</evidence>
<keyword evidence="6" id="KW-0539">Nucleus</keyword>
<evidence type="ECO:0000256" key="4">
    <source>
        <dbReference type="ARBA" id="ARBA00022473"/>
    </source>
</evidence>
<keyword evidence="9" id="KW-1185">Reference proteome</keyword>
<dbReference type="EMBL" id="BEZZ01000276">
    <property type="protein sequence ID" value="GCC29968.1"/>
    <property type="molecule type" value="Genomic_DNA"/>
</dbReference>
<feature type="region of interest" description="Disordered" evidence="7">
    <location>
        <begin position="208"/>
        <end position="251"/>
    </location>
</feature>
<evidence type="ECO:0000256" key="5">
    <source>
        <dbReference type="ARBA" id="ARBA00022687"/>
    </source>
</evidence>
<dbReference type="OrthoDB" id="10053459at2759"/>
<dbReference type="InterPro" id="IPR026694">
    <property type="entry name" value="CUSTOS"/>
</dbReference>
<name>A0A401SHU5_CHIPU</name>
<dbReference type="GO" id="GO:0030178">
    <property type="term" value="P:negative regulation of Wnt signaling pathway"/>
    <property type="evidence" value="ECO:0007669"/>
    <property type="project" value="TreeGrafter"/>
</dbReference>
<evidence type="ECO:0000256" key="1">
    <source>
        <dbReference type="ARBA" id="ARBA00004259"/>
    </source>
</evidence>
<sequence>MGPRGTLRLRPEDNREQCAGRLKMAAPSVESDSDSDSVEELLRLKEATWNVGNTSSHKKIGSGRFVSETNEDKHISVSIRPSLRQKVDDHQHDGNELQTTPEFRSHVAKRLGALLDSFITVDSSVQSSQQQVEDGDEEGFRLFSTSVPGDCEKVESSPAVKQRCPSSSSDSDCEWERLKEAAVTSSDILQQSSLFSAQLEINQAENLIKDEDKGKRKKKKKKKKKKVIMENEDNLVKGGDQKGVEQMSNVDVKGKSEQVCKVVAKGQEQTEQADLERSKKKKKNHKTANCELESVKTSFSQTKRKKVPLTDGS</sequence>
<comment type="caution">
    <text evidence="8">The sequence shown here is derived from an EMBL/GenBank/DDBJ whole genome shotgun (WGS) entry which is preliminary data.</text>
</comment>
<evidence type="ECO:0000256" key="6">
    <source>
        <dbReference type="ARBA" id="ARBA00023242"/>
    </source>
</evidence>
<dbReference type="AlphaFoldDB" id="A0A401SHU5"/>
<dbReference type="Proteomes" id="UP000287033">
    <property type="component" value="Unassembled WGS sequence"/>
</dbReference>
<protein>
    <recommendedName>
        <fullName evidence="3">Protein CUSTOS</fullName>
    </recommendedName>
</protein>
<comment type="subcellular location">
    <subcellularLocation>
        <location evidence="1">Nucleus envelope</location>
    </subcellularLocation>
</comment>
<proteinExistence type="inferred from homology"/>
<feature type="region of interest" description="Disordered" evidence="7">
    <location>
        <begin position="264"/>
        <end position="313"/>
    </location>
</feature>
<organism evidence="8 9">
    <name type="scientific">Chiloscyllium punctatum</name>
    <name type="common">Brownbanded bambooshark</name>
    <name type="synonym">Hemiscyllium punctatum</name>
    <dbReference type="NCBI Taxonomy" id="137246"/>
    <lineage>
        <taxon>Eukaryota</taxon>
        <taxon>Metazoa</taxon>
        <taxon>Chordata</taxon>
        <taxon>Craniata</taxon>
        <taxon>Vertebrata</taxon>
        <taxon>Chondrichthyes</taxon>
        <taxon>Elasmobranchii</taxon>
        <taxon>Galeomorphii</taxon>
        <taxon>Galeoidea</taxon>
        <taxon>Orectolobiformes</taxon>
        <taxon>Hemiscylliidae</taxon>
        <taxon>Chiloscyllium</taxon>
    </lineage>
</organism>
<dbReference type="GO" id="GO:0005635">
    <property type="term" value="C:nuclear envelope"/>
    <property type="evidence" value="ECO:0007669"/>
    <property type="project" value="UniProtKB-SubCell"/>
</dbReference>
<keyword evidence="5" id="KW-0879">Wnt signaling pathway</keyword>
<reference evidence="8 9" key="1">
    <citation type="journal article" date="2018" name="Nat. Ecol. Evol.">
        <title>Shark genomes provide insights into elasmobranch evolution and the origin of vertebrates.</title>
        <authorList>
            <person name="Hara Y"/>
            <person name="Yamaguchi K"/>
            <person name="Onimaru K"/>
            <person name="Kadota M"/>
            <person name="Koyanagi M"/>
            <person name="Keeley SD"/>
            <person name="Tatsumi K"/>
            <person name="Tanaka K"/>
            <person name="Motone F"/>
            <person name="Kageyama Y"/>
            <person name="Nozu R"/>
            <person name="Adachi N"/>
            <person name="Nishimura O"/>
            <person name="Nakagawa R"/>
            <person name="Tanegashima C"/>
            <person name="Kiyatake I"/>
            <person name="Matsumoto R"/>
            <person name="Murakumo K"/>
            <person name="Nishida K"/>
            <person name="Terakita A"/>
            <person name="Kuratani S"/>
            <person name="Sato K"/>
            <person name="Hyodo S Kuraku.S."/>
        </authorList>
    </citation>
    <scope>NUCLEOTIDE SEQUENCE [LARGE SCALE GENOMIC DNA]</scope>
</reference>
<evidence type="ECO:0000256" key="7">
    <source>
        <dbReference type="SAM" id="MobiDB-lite"/>
    </source>
</evidence>